<organism evidence="10">
    <name type="scientific">Oryza brachyantha</name>
    <name type="common">malo sina</name>
    <dbReference type="NCBI Taxonomy" id="4533"/>
    <lineage>
        <taxon>Eukaryota</taxon>
        <taxon>Viridiplantae</taxon>
        <taxon>Streptophyta</taxon>
        <taxon>Embryophyta</taxon>
        <taxon>Tracheophyta</taxon>
        <taxon>Spermatophyta</taxon>
        <taxon>Magnoliopsida</taxon>
        <taxon>Liliopsida</taxon>
        <taxon>Poales</taxon>
        <taxon>Poaceae</taxon>
        <taxon>BOP clade</taxon>
        <taxon>Oryzoideae</taxon>
        <taxon>Oryzeae</taxon>
        <taxon>Oryzinae</taxon>
        <taxon>Oryza</taxon>
    </lineage>
</organism>
<dbReference type="SUPFAM" id="SSF52540">
    <property type="entry name" value="P-loop containing nucleoside triphosphate hydrolases"/>
    <property type="match status" value="2"/>
</dbReference>
<evidence type="ECO:0000256" key="4">
    <source>
        <dbReference type="ARBA" id="ARBA00022806"/>
    </source>
</evidence>
<feature type="domain" description="Helicase ATP-binding" evidence="8">
    <location>
        <begin position="1450"/>
        <end position="1656"/>
    </location>
</feature>
<dbReference type="InterPro" id="IPR000330">
    <property type="entry name" value="SNF2_N"/>
</dbReference>
<dbReference type="eggNOG" id="KOG0390">
    <property type="taxonomic scope" value="Eukaryota"/>
</dbReference>
<dbReference type="InterPro" id="IPR001650">
    <property type="entry name" value="Helicase_C-like"/>
</dbReference>
<dbReference type="InterPro" id="IPR014001">
    <property type="entry name" value="Helicase_ATP-bd"/>
</dbReference>
<evidence type="ECO:0000313" key="10">
    <source>
        <dbReference type="EnsemblPlants" id="OB07G32760.1"/>
    </source>
</evidence>
<accession>J3MPE4</accession>
<dbReference type="HOGENOM" id="CLU_002499_0_0_1"/>
<evidence type="ECO:0000256" key="6">
    <source>
        <dbReference type="ARBA" id="ARBA00023242"/>
    </source>
</evidence>
<evidence type="ECO:0000259" key="9">
    <source>
        <dbReference type="PROSITE" id="PS51194"/>
    </source>
</evidence>
<dbReference type="InterPro" id="IPR029063">
    <property type="entry name" value="SAM-dependent_MTases_sf"/>
</dbReference>
<dbReference type="Pfam" id="PF08241">
    <property type="entry name" value="Methyltransf_11"/>
    <property type="match status" value="1"/>
</dbReference>
<dbReference type="Pfam" id="PF00176">
    <property type="entry name" value="SNF2-rel_dom"/>
    <property type="match status" value="1"/>
</dbReference>
<sequence>MDPPPRRCSLLTRALLLAIAALALRLIYAAFLAAMALYPPLPSAVLGLGGKTYVHSAVATPEAWRTRDWRNAVDYHATVLAAHLADGILSPTSRAVCLGAVQEALAMRELGVSTAVAIARKRSPPLAVSGNDRRLPFPAASVDFVFAGRALDSSKRPSDLAAEAARILRPEGHLVVLTSSAGDAYSLRALQALLPSLRLLRSRQINGPDASTLLRELVFQKLDDSTTDDPPLNNCTIGDHKLQLLEHAEPLIQEEPLKPWITLKRNVKNIKYLPALADISFKRNYVYVDVGARSYGSSIGSWFRKQYPKQNHTFQVFAIEADPAFHSEYAAKKAVTLLPYAAWVKNDSLKFEINGDPGKEDEAKANGRGMGRIRPMAGKKMSGEVRSVPAFDFAEWLKHTVSEQDYVVMKMDVEGTEFDLIPRLFDTGAICLIDELFLECHYNRWQKCCPGERSPKYQNTYDECLELFSSLRESGVLVHQWCTFTDRAEALEMAKGSHASAECSISKALRFQVKRPMFSYLNRKGQLETMHMQKYYICLGTGLFTCDAYLVLSWLFIDHTRQGTAAGTVSRDTASSEQLNFTGYSHPLIGRVQCQREDWQDKSRTDHSRAEWHRHCHLSPQLCTAFEVFYDGSWHGVNCIRIRSGNLFVKFIYSGSTVEHNVDGDCLRLRSRRATCSDCTNVLRPGVDVCVLSPHTLQESLQGKTKASVLLCHDARLITIKKNHQEDKCLCLFAVMLYKNQCPGNAEKVVTDRRAEVVTINNVFLLQKLQSEDFQDGSMKWSSSEDRLSLNRGKLLSARFSSEITHLIVLSILRGMEFNIKLVDCQIVYQIIKRDQSRYSLDSMAIPPGFGNTMEIISFQLRDEALWPTIRNIPITHVEKNNITEDKRFTVKSEMDSELDVEVLYEHVDLRRSKRLKTQPDRFMSYHAPRFLGGYKKKETSSSPIKHVRGALHCDLPVEVESCCVEIPVHITQKQTGVYSSMVNEKTSSPEGQHKNTMKGTACSLSVKEKPCSLDGQHKNITNGTICSLPVKEKTCSPEGQHKNSTDRTTCSLPVKEKPSCPEGQHKNTTDRTTCSLPVKEKPSCPEGQHKNTTDRTTCSLPVKEKPSSPEGKHKNTMKRSTCSLPVKAKPSSVEVEDKSAKEQSGVELHIPRTPAQNKEKHNYPAFSCKPKLFSSSGILGGNCEPAFCRKVGRKRKSHMCERECKQMIDQCIGNIQSEMERDSKLNLDVNMMNYILHSYREEDFTWPPSADNQEEVDELEELWKEMDYSLTTLALLEKKQVTTQSRINMLVNSFVGLRLDCLTLTNDYRCYYEKKERLAESESGNENTDLFGKNGGIPCHHEYTLDEELGLACRICNVVCTEAKDIFPEMFNGNDYKDRSGSSNICLDDHVLDPSLLANFAPDLSESKSSESVWSAIADLDPKLLPHQRKALDFLWKNLAGSIQVEGMDSSKVSTGGCVIAHTPGSGKTLLIISFLVSYMKAHPRSRPLVLTPKAAINTWRREFQKWSISLPLHVFHHASRSGKPMSAVDSKLQSFLKNFHRPTWTNMRLMDSLDKLVKWHAHPSVLLMTYSSFLGMTKQDSKVRNRGREFVAEVLMNNPGILILDEGHNPRSTKSKLRKLLMKVKTEFRILLSGTAFQNNFEEYYNTLCLARPWFIGHIMSELVPERKKETLKRKTKLQEAVARRAFVEKVGQKIESSNKHDRIDGIFLLNKLTRGFIDSFEGAKLINLPGIHVYAVFMKPTDIQKEILAKVTMPKLGCSRFPLEVELLITIGSIHPWLIRTTKAVNTFFSPAEVEKVNRCKWDLAAGCKAKFVIDLLHKSSFRGERVLIFCHNVSPITFLVKLIEMVLGWRLGEEVLVLQGDQELPVRSDVMDKFNCDTAGKRKVLIASTTACAEGISLTGASRLVMLDSEWNHSKTRQAIARAFRPGQERTVYVYLLVASGTWEEDKYNSNRRKAWISKMVFLGRYVDDPLQNRVTAIDDDVLKELADEDDTGSFHMIVKQD</sequence>
<dbReference type="GO" id="GO:0005524">
    <property type="term" value="F:ATP binding"/>
    <property type="evidence" value="ECO:0007669"/>
    <property type="project" value="UniProtKB-KW"/>
</dbReference>
<dbReference type="InterPro" id="IPR044567">
    <property type="entry name" value="CLSY/DRD1"/>
</dbReference>
<feature type="region of interest" description="Disordered" evidence="7">
    <location>
        <begin position="1036"/>
        <end position="1146"/>
    </location>
</feature>
<dbReference type="PANTHER" id="PTHR45821">
    <property type="entry name" value="SNF2 DOMAIN-CONTAINING PROTEIN CLASSY 2-RELATED"/>
    <property type="match status" value="1"/>
</dbReference>
<name>J3MPE4_ORYBR</name>
<proteinExistence type="predicted"/>
<feature type="domain" description="Helicase C-terminal" evidence="9">
    <location>
        <begin position="1815"/>
        <end position="1986"/>
    </location>
</feature>
<dbReference type="GO" id="GO:0016787">
    <property type="term" value="F:hydrolase activity"/>
    <property type="evidence" value="ECO:0007669"/>
    <property type="project" value="UniProtKB-KW"/>
</dbReference>
<evidence type="ECO:0000259" key="8">
    <source>
        <dbReference type="PROSITE" id="PS51192"/>
    </source>
</evidence>
<feature type="compositionally biased region" description="Basic and acidic residues" evidence="7">
    <location>
        <begin position="1036"/>
        <end position="1046"/>
    </location>
</feature>
<keyword evidence="4" id="KW-0347">Helicase</keyword>
<dbReference type="SUPFAM" id="SSF53335">
    <property type="entry name" value="S-adenosyl-L-methionine-dependent methyltransferases"/>
    <property type="match status" value="2"/>
</dbReference>
<dbReference type="GO" id="GO:0080188">
    <property type="term" value="P:gene silencing by siRNA-directed DNA methylation"/>
    <property type="evidence" value="ECO:0007669"/>
    <property type="project" value="InterPro"/>
</dbReference>
<dbReference type="Proteomes" id="UP000006038">
    <property type="component" value="Chromosome 7"/>
</dbReference>
<dbReference type="EnsemblPlants" id="OB07G32760.1">
    <property type="protein sequence ID" value="OB07G32760.1"/>
    <property type="gene ID" value="OB07G32760"/>
</dbReference>
<keyword evidence="6" id="KW-0539">Nucleus</keyword>
<feature type="compositionally biased region" description="Basic and acidic residues" evidence="7">
    <location>
        <begin position="1055"/>
        <end position="1070"/>
    </location>
</feature>
<evidence type="ECO:0000313" key="11">
    <source>
        <dbReference type="Proteomes" id="UP000006038"/>
    </source>
</evidence>
<dbReference type="OMA" id="QHKNTTD"/>
<dbReference type="Pfam" id="PF25276">
    <property type="entry name" value="DUF7870"/>
    <property type="match status" value="2"/>
</dbReference>
<dbReference type="InterPro" id="IPR013216">
    <property type="entry name" value="Methyltransf_11"/>
</dbReference>
<dbReference type="Pfam" id="PF00271">
    <property type="entry name" value="Helicase_C"/>
    <property type="match status" value="1"/>
</dbReference>
<dbReference type="Gene3D" id="3.40.50.10810">
    <property type="entry name" value="Tandem AAA-ATPase domain"/>
    <property type="match status" value="1"/>
</dbReference>
<dbReference type="STRING" id="4533.J3MPE4"/>
<feature type="compositionally biased region" description="Basic and acidic residues" evidence="7">
    <location>
        <begin position="1079"/>
        <end position="1094"/>
    </location>
</feature>
<dbReference type="InterPro" id="IPR027417">
    <property type="entry name" value="P-loop_NTPase"/>
</dbReference>
<dbReference type="InterPro" id="IPR038718">
    <property type="entry name" value="SNF2-like_sf"/>
</dbReference>
<dbReference type="PANTHER" id="PTHR45821:SF2">
    <property type="entry name" value="SNF2 DOMAIN-CONTAINING PROTEIN CLASSY 2"/>
    <property type="match status" value="1"/>
</dbReference>
<keyword evidence="2" id="KW-0547">Nucleotide-binding</keyword>
<keyword evidence="3" id="KW-0378">Hydrolase</keyword>
<evidence type="ECO:0000256" key="5">
    <source>
        <dbReference type="ARBA" id="ARBA00022840"/>
    </source>
</evidence>
<dbReference type="GO" id="GO:0008757">
    <property type="term" value="F:S-adenosylmethionine-dependent methyltransferase activity"/>
    <property type="evidence" value="ECO:0007669"/>
    <property type="project" value="InterPro"/>
</dbReference>
<dbReference type="Gramene" id="OB07G32760.1">
    <property type="protein sequence ID" value="OB07G32760.1"/>
    <property type="gene ID" value="OB07G32760"/>
</dbReference>
<dbReference type="GO" id="GO:0005634">
    <property type="term" value="C:nucleus"/>
    <property type="evidence" value="ECO:0007669"/>
    <property type="project" value="UniProtKB-SubCell"/>
</dbReference>
<evidence type="ECO:0000256" key="1">
    <source>
        <dbReference type="ARBA" id="ARBA00004123"/>
    </source>
</evidence>
<keyword evidence="5" id="KW-0067">ATP-binding</keyword>
<dbReference type="Gene3D" id="3.40.50.300">
    <property type="entry name" value="P-loop containing nucleotide triphosphate hydrolases"/>
    <property type="match status" value="1"/>
</dbReference>
<dbReference type="SMART" id="SM00490">
    <property type="entry name" value="HELICc"/>
    <property type="match status" value="1"/>
</dbReference>
<dbReference type="CDD" id="cd18007">
    <property type="entry name" value="DEXHc_ATRX-like"/>
    <property type="match status" value="1"/>
</dbReference>
<comment type="subcellular location">
    <subcellularLocation>
        <location evidence="1">Nucleus</location>
    </subcellularLocation>
</comment>
<dbReference type="SMART" id="SM00487">
    <property type="entry name" value="DEXDc"/>
    <property type="match status" value="1"/>
</dbReference>
<evidence type="ECO:0000256" key="3">
    <source>
        <dbReference type="ARBA" id="ARBA00022801"/>
    </source>
</evidence>
<dbReference type="CDD" id="cd18793">
    <property type="entry name" value="SF2_C_SNF"/>
    <property type="match status" value="1"/>
</dbReference>
<reference evidence="10" key="2">
    <citation type="submission" date="2013-04" db="UniProtKB">
        <authorList>
            <consortium name="EnsemblPlants"/>
        </authorList>
    </citation>
    <scope>IDENTIFICATION</scope>
</reference>
<dbReference type="Gene3D" id="3.40.50.150">
    <property type="entry name" value="Vaccinia Virus protein VP39"/>
    <property type="match status" value="2"/>
</dbReference>
<keyword evidence="11" id="KW-1185">Reference proteome</keyword>
<reference evidence="10" key="1">
    <citation type="journal article" date="2013" name="Nat. Commun.">
        <title>Whole-genome sequencing of Oryza brachyantha reveals mechanisms underlying Oryza genome evolution.</title>
        <authorList>
            <person name="Chen J."/>
            <person name="Huang Q."/>
            <person name="Gao D."/>
            <person name="Wang J."/>
            <person name="Lang Y."/>
            <person name="Liu T."/>
            <person name="Li B."/>
            <person name="Bai Z."/>
            <person name="Luis Goicoechea J."/>
            <person name="Liang C."/>
            <person name="Chen C."/>
            <person name="Zhang W."/>
            <person name="Sun S."/>
            <person name="Liao Y."/>
            <person name="Zhang X."/>
            <person name="Yang L."/>
            <person name="Song C."/>
            <person name="Wang M."/>
            <person name="Shi J."/>
            <person name="Liu G."/>
            <person name="Liu J."/>
            <person name="Zhou H."/>
            <person name="Zhou W."/>
            <person name="Yu Q."/>
            <person name="An N."/>
            <person name="Chen Y."/>
            <person name="Cai Q."/>
            <person name="Wang B."/>
            <person name="Liu B."/>
            <person name="Min J."/>
            <person name="Huang Y."/>
            <person name="Wu H."/>
            <person name="Li Z."/>
            <person name="Zhang Y."/>
            <person name="Yin Y."/>
            <person name="Song W."/>
            <person name="Jiang J."/>
            <person name="Jackson S.A."/>
            <person name="Wing R.A."/>
            <person name="Wang J."/>
            <person name="Chen M."/>
        </authorList>
    </citation>
    <scope>NUCLEOTIDE SEQUENCE [LARGE SCALE GENOMIC DNA]</scope>
    <source>
        <strain evidence="10">cv. IRGC 101232</strain>
    </source>
</reference>
<feature type="compositionally biased region" description="Basic and acidic residues" evidence="7">
    <location>
        <begin position="1103"/>
        <end position="1114"/>
    </location>
</feature>
<dbReference type="InterPro" id="IPR057192">
    <property type="entry name" value="DUF7870"/>
</dbReference>
<evidence type="ECO:0000256" key="2">
    <source>
        <dbReference type="ARBA" id="ARBA00022741"/>
    </source>
</evidence>
<evidence type="ECO:0000256" key="7">
    <source>
        <dbReference type="SAM" id="MobiDB-lite"/>
    </source>
</evidence>
<dbReference type="PROSITE" id="PS51194">
    <property type="entry name" value="HELICASE_CTER"/>
    <property type="match status" value="1"/>
</dbReference>
<protein>
    <submittedName>
        <fullName evidence="10">Uncharacterized protein</fullName>
    </submittedName>
</protein>
<dbReference type="InterPro" id="IPR049730">
    <property type="entry name" value="SNF2/RAD54-like_C"/>
</dbReference>
<dbReference type="PROSITE" id="PS51192">
    <property type="entry name" value="HELICASE_ATP_BIND_1"/>
    <property type="match status" value="1"/>
</dbReference>
<dbReference type="GO" id="GO:0004386">
    <property type="term" value="F:helicase activity"/>
    <property type="evidence" value="ECO:0007669"/>
    <property type="project" value="UniProtKB-KW"/>
</dbReference>